<evidence type="ECO:0000313" key="3">
    <source>
        <dbReference type="EMBL" id="MBT1443927.1"/>
    </source>
</evidence>
<sequence>MQRGTLVSWQADRGFGFIKPERENAPNVFIHISVLKQMARPPEVGDVILFQTEVQPDGKARAAIARIEGVAVKSQPKGRDKSGNNVLTGLIKWVALAAVVGFAAPKILPLLQLWLAPPTEQPAYMLPVAELPSTEPAFRCEGKTHCSQMRSCEEAEFYLANCPGTEMDGDRDGIPCERQLCGH</sequence>
<reference evidence="3 4" key="1">
    <citation type="submission" date="2021-05" db="EMBL/GenBank/DDBJ databases">
        <title>Shewanella sp. JM162201.</title>
        <authorList>
            <person name="Xu S."/>
            <person name="Li A."/>
        </authorList>
    </citation>
    <scope>NUCLEOTIDE SEQUENCE [LARGE SCALE GENOMIC DNA]</scope>
    <source>
        <strain evidence="3 4">JM162201</strain>
    </source>
</reference>
<dbReference type="RefSeq" id="WP_214506075.1">
    <property type="nucleotide sequence ID" value="NZ_JAHEPS010000001.1"/>
</dbReference>
<dbReference type="PANTHER" id="PTHR12962">
    <property type="entry name" value="CALCIUM-REGULATED HEAT STABLE PROTEIN CRHSP-24-RELATED"/>
    <property type="match status" value="1"/>
</dbReference>
<keyword evidence="1" id="KW-0597">Phosphoprotein</keyword>
<dbReference type="SMART" id="SM00357">
    <property type="entry name" value="CSP"/>
    <property type="match status" value="1"/>
</dbReference>
<dbReference type="PROSITE" id="PS51857">
    <property type="entry name" value="CSD_2"/>
    <property type="match status" value="1"/>
</dbReference>
<evidence type="ECO:0000256" key="1">
    <source>
        <dbReference type="ARBA" id="ARBA00022553"/>
    </source>
</evidence>
<proteinExistence type="predicted"/>
<dbReference type="InterPro" id="IPR011129">
    <property type="entry name" value="CSD"/>
</dbReference>
<dbReference type="Gene3D" id="2.40.50.140">
    <property type="entry name" value="Nucleic acid-binding proteins"/>
    <property type="match status" value="1"/>
</dbReference>
<dbReference type="Proteomes" id="UP001195903">
    <property type="component" value="Unassembled WGS sequence"/>
</dbReference>
<protein>
    <submittedName>
        <fullName evidence="3">Excalibur calcium-binding domain-containing protein</fullName>
    </submittedName>
</protein>
<gene>
    <name evidence="3" type="ORF">KJI95_05235</name>
</gene>
<keyword evidence="4" id="KW-1185">Reference proteome</keyword>
<name>A0ABS5V281_9GAMM</name>
<organism evidence="3 4">
    <name type="scientific">Shewanella jiangmenensis</name>
    <dbReference type="NCBI Taxonomy" id="2837387"/>
    <lineage>
        <taxon>Bacteria</taxon>
        <taxon>Pseudomonadati</taxon>
        <taxon>Pseudomonadota</taxon>
        <taxon>Gammaproteobacteria</taxon>
        <taxon>Alteromonadales</taxon>
        <taxon>Shewanellaceae</taxon>
        <taxon>Shewanella</taxon>
    </lineage>
</organism>
<dbReference type="EMBL" id="JAHEPS010000001">
    <property type="protein sequence ID" value="MBT1443927.1"/>
    <property type="molecule type" value="Genomic_DNA"/>
</dbReference>
<evidence type="ECO:0000313" key="4">
    <source>
        <dbReference type="Proteomes" id="UP001195903"/>
    </source>
</evidence>
<evidence type="ECO:0000259" key="2">
    <source>
        <dbReference type="PROSITE" id="PS51857"/>
    </source>
</evidence>
<dbReference type="InterPro" id="IPR052069">
    <property type="entry name" value="Ca-reg_mRNA-binding_domain"/>
</dbReference>
<comment type="caution">
    <text evidence="3">The sequence shown here is derived from an EMBL/GenBank/DDBJ whole genome shotgun (WGS) entry which is preliminary data.</text>
</comment>
<dbReference type="InterPro" id="IPR002059">
    <property type="entry name" value="CSP_DNA-bd"/>
</dbReference>
<dbReference type="SUPFAM" id="SSF50249">
    <property type="entry name" value="Nucleic acid-binding proteins"/>
    <property type="match status" value="1"/>
</dbReference>
<accession>A0ABS5V281</accession>
<dbReference type="PANTHER" id="PTHR12962:SF1">
    <property type="entry name" value="COLD SHOCK DOMAIN-CONTAINING PROTEIN CG9705"/>
    <property type="match status" value="1"/>
</dbReference>
<dbReference type="InterPro" id="IPR012340">
    <property type="entry name" value="NA-bd_OB-fold"/>
</dbReference>
<dbReference type="InterPro" id="IPR008613">
    <property type="entry name" value="Excalibur_Ca-bd_domain"/>
</dbReference>
<dbReference type="Pfam" id="PF05901">
    <property type="entry name" value="Excalibur"/>
    <property type="match status" value="1"/>
</dbReference>
<feature type="domain" description="CSD" evidence="2">
    <location>
        <begin position="1"/>
        <end position="67"/>
    </location>
</feature>